<sequence length="147" mass="16476">MSLQEDLLNDMKAAMKNKDKEKVAVIRMARAAIKDAAINERKDLSDDEVIEVLSKLVKQSKESLEGFEKAERPEQVEELKREIEILEGYLPEQLSDSELEDVVDETIAEVGAQDMSDMGQVMGAIMPKIKGKADGSEVNQLVREKLQ</sequence>
<evidence type="ECO:0000313" key="2">
    <source>
        <dbReference type="Proteomes" id="UP000774000"/>
    </source>
</evidence>
<dbReference type="SUPFAM" id="SSF89095">
    <property type="entry name" value="GatB/YqeY motif"/>
    <property type="match status" value="1"/>
</dbReference>
<dbReference type="InterPro" id="IPR019004">
    <property type="entry name" value="YqeY/Aim41"/>
</dbReference>
<dbReference type="AlphaFoldDB" id="A0A939BP39"/>
<evidence type="ECO:0000313" key="1">
    <source>
        <dbReference type="EMBL" id="MBM7556238.1"/>
    </source>
</evidence>
<dbReference type="Gene3D" id="1.10.10.410">
    <property type="match status" value="1"/>
</dbReference>
<accession>A0A939BP39</accession>
<name>A0A939BP39_9FIRM</name>
<dbReference type="PANTHER" id="PTHR28055">
    <property type="entry name" value="ALTERED INHERITANCE OF MITOCHONDRIA PROTEIN 41, MITOCHONDRIAL"/>
    <property type="match status" value="1"/>
</dbReference>
<keyword evidence="2" id="KW-1185">Reference proteome</keyword>
<dbReference type="Proteomes" id="UP000774000">
    <property type="component" value="Unassembled WGS sequence"/>
</dbReference>
<protein>
    <submittedName>
        <fullName evidence="1">Uncharacterized protein YqeY</fullName>
    </submittedName>
</protein>
<gene>
    <name evidence="1" type="ORF">JOC47_001074</name>
</gene>
<dbReference type="EMBL" id="JAFBDQ010000004">
    <property type="protein sequence ID" value="MBM7556238.1"/>
    <property type="molecule type" value="Genomic_DNA"/>
</dbReference>
<dbReference type="InterPro" id="IPR042184">
    <property type="entry name" value="YqeY/Aim41_N"/>
</dbReference>
<dbReference type="PANTHER" id="PTHR28055:SF1">
    <property type="entry name" value="ALTERED INHERITANCE OF MITOCHONDRIA PROTEIN 41, MITOCHONDRIAL"/>
    <property type="match status" value="1"/>
</dbReference>
<dbReference type="RefSeq" id="WP_204700963.1">
    <property type="nucleotide sequence ID" value="NZ_JAFBDQ010000004.1"/>
</dbReference>
<reference evidence="1" key="1">
    <citation type="submission" date="2021-01" db="EMBL/GenBank/DDBJ databases">
        <title>Genomic Encyclopedia of Type Strains, Phase IV (KMG-IV): sequencing the most valuable type-strain genomes for metagenomic binning, comparative biology and taxonomic classification.</title>
        <authorList>
            <person name="Goeker M."/>
        </authorList>
    </citation>
    <scope>NUCLEOTIDE SEQUENCE</scope>
    <source>
        <strain evidence="1">DSM 23230</strain>
    </source>
</reference>
<dbReference type="Gene3D" id="1.10.1510.10">
    <property type="entry name" value="Uncharacterised protein YqeY/AIM41 PF09424, N-terminal domain"/>
    <property type="match status" value="1"/>
</dbReference>
<comment type="caution">
    <text evidence="1">The sequence shown here is derived from an EMBL/GenBank/DDBJ whole genome shotgun (WGS) entry which is preliminary data.</text>
</comment>
<dbReference type="GO" id="GO:0016884">
    <property type="term" value="F:carbon-nitrogen ligase activity, with glutamine as amido-N-donor"/>
    <property type="evidence" value="ECO:0007669"/>
    <property type="project" value="InterPro"/>
</dbReference>
<dbReference type="InterPro" id="IPR003789">
    <property type="entry name" value="Asn/Gln_tRNA_amidoTrase-B-like"/>
</dbReference>
<dbReference type="InterPro" id="IPR023168">
    <property type="entry name" value="GatB_Yqey_C_2"/>
</dbReference>
<dbReference type="Pfam" id="PF09424">
    <property type="entry name" value="YqeY"/>
    <property type="match status" value="1"/>
</dbReference>
<organism evidence="1 2">
    <name type="scientific">Halanaerobacter jeridensis</name>
    <dbReference type="NCBI Taxonomy" id="706427"/>
    <lineage>
        <taxon>Bacteria</taxon>
        <taxon>Bacillati</taxon>
        <taxon>Bacillota</taxon>
        <taxon>Clostridia</taxon>
        <taxon>Halanaerobiales</taxon>
        <taxon>Halobacteroidaceae</taxon>
        <taxon>Halanaerobacter</taxon>
    </lineage>
</organism>
<proteinExistence type="predicted"/>